<evidence type="ECO:0000256" key="1">
    <source>
        <dbReference type="ARBA" id="ARBA00023196"/>
    </source>
</evidence>
<keyword evidence="1" id="KW-0066">ATP synthesis</keyword>
<evidence type="ECO:0000313" key="4">
    <source>
        <dbReference type="Proteomes" id="UP000034448"/>
    </source>
</evidence>
<dbReference type="EMBL" id="LBSJ01000034">
    <property type="protein sequence ID" value="KKQ14530.1"/>
    <property type="molecule type" value="Genomic_DNA"/>
</dbReference>
<dbReference type="AlphaFoldDB" id="A0A0G0FLD9"/>
<feature type="domain" description="ATP synthase F1 complex delta/epsilon subunit N-terminal" evidence="2">
    <location>
        <begin position="2"/>
        <end position="73"/>
    </location>
</feature>
<reference evidence="3 4" key="1">
    <citation type="journal article" date="2015" name="Nature">
        <title>rRNA introns, odd ribosomes, and small enigmatic genomes across a large radiation of phyla.</title>
        <authorList>
            <person name="Brown C.T."/>
            <person name="Hug L.A."/>
            <person name="Thomas B.C."/>
            <person name="Sharon I."/>
            <person name="Castelle C.J."/>
            <person name="Singh A."/>
            <person name="Wilkins M.J."/>
            <person name="Williams K.H."/>
            <person name="Banfield J.F."/>
        </authorList>
    </citation>
    <scope>NUCLEOTIDE SEQUENCE [LARGE SCALE GENOMIC DNA]</scope>
</reference>
<accession>A0A0G0FLD9</accession>
<dbReference type="Gene3D" id="2.60.15.10">
    <property type="entry name" value="F0F1 ATP synthase delta/epsilon subunit, N-terminal"/>
    <property type="match status" value="1"/>
</dbReference>
<proteinExistence type="predicted"/>
<dbReference type="GO" id="GO:0015986">
    <property type="term" value="P:proton motive force-driven ATP synthesis"/>
    <property type="evidence" value="ECO:0007669"/>
    <property type="project" value="InterPro"/>
</dbReference>
<sequence>MTPKQTLFEGKAKALSSKNSEGKFDILAFHANFITIVEKEPIVVLTDKNEKVEFKFATAIISNNSNTVLVFAEPTTV</sequence>
<name>A0A0G0FLD9_9BACT</name>
<dbReference type="GO" id="GO:0045259">
    <property type="term" value="C:proton-transporting ATP synthase complex"/>
    <property type="evidence" value="ECO:0007669"/>
    <property type="project" value="UniProtKB-KW"/>
</dbReference>
<protein>
    <recommendedName>
        <fullName evidence="2">ATP synthase F1 complex delta/epsilon subunit N-terminal domain-containing protein</fullName>
    </recommendedName>
</protein>
<dbReference type="InterPro" id="IPR036771">
    <property type="entry name" value="ATPsynth_dsu/esu_N"/>
</dbReference>
<dbReference type="SUPFAM" id="SSF51344">
    <property type="entry name" value="Epsilon subunit of F1F0-ATP synthase N-terminal domain"/>
    <property type="match status" value="1"/>
</dbReference>
<evidence type="ECO:0000313" key="3">
    <source>
        <dbReference type="EMBL" id="KKQ14530.1"/>
    </source>
</evidence>
<keyword evidence="1" id="KW-0139">CF(1)</keyword>
<evidence type="ECO:0000259" key="2">
    <source>
        <dbReference type="Pfam" id="PF02823"/>
    </source>
</evidence>
<organism evidence="3 4">
    <name type="scientific">Candidatus Daviesbacteria bacterium GW2011_GWA1_36_8</name>
    <dbReference type="NCBI Taxonomy" id="1618417"/>
    <lineage>
        <taxon>Bacteria</taxon>
        <taxon>Candidatus Daviesiibacteriota</taxon>
    </lineage>
</organism>
<gene>
    <name evidence="3" type="ORF">US28_C0034G0003</name>
</gene>
<dbReference type="Pfam" id="PF02823">
    <property type="entry name" value="ATP-synt_DE_N"/>
    <property type="match status" value="1"/>
</dbReference>
<dbReference type="InterPro" id="IPR020546">
    <property type="entry name" value="ATP_synth_F1_dsu/esu_N"/>
</dbReference>
<comment type="caution">
    <text evidence="3">The sequence shown here is derived from an EMBL/GenBank/DDBJ whole genome shotgun (WGS) entry which is preliminary data.</text>
</comment>
<dbReference type="Proteomes" id="UP000034448">
    <property type="component" value="Unassembled WGS sequence"/>
</dbReference>